<dbReference type="Pfam" id="PF13527">
    <property type="entry name" value="Acetyltransf_9"/>
    <property type="match status" value="1"/>
</dbReference>
<reference evidence="2 4" key="1">
    <citation type="submission" date="2016-08" db="EMBL/GenBank/DDBJ databases">
        <title>Draft genome sequence of Pseudomonas costantinii LMG 22119, type strain isolated from cultivated mushroom (Agaricus bisporus) sporophores.</title>
        <authorList>
            <person name="Tambong J.T."/>
        </authorList>
    </citation>
    <scope>NUCLEOTIDE SEQUENCE [LARGE SCALE GENOMIC DNA]</scope>
    <source>
        <strain evidence="2 4">LMG 22119</strain>
    </source>
</reference>
<dbReference type="OrthoDB" id="9797178at2"/>
<dbReference type="InterPro" id="IPR000182">
    <property type="entry name" value="GNAT_dom"/>
</dbReference>
<keyword evidence="5" id="KW-1185">Reference proteome</keyword>
<dbReference type="CDD" id="cd04301">
    <property type="entry name" value="NAT_SF"/>
    <property type="match status" value="1"/>
</dbReference>
<sequence length="168" mass="17742">MALTVRAENSQDIETITQLTEAAFQNEEHSSHTEQFIVNALRNAGQLSVSLVATNNEYVVGHVAVSPVNISSGATGWYGLGPISVWPDRQGQGIGSTLMKAALAELQRLGAAGCVVLGDPGYYGRFGFKVSPGLELPGVPAQYFQALSFSGELPSGVVSYHPAFEATE</sequence>
<dbReference type="RefSeq" id="WP_071486468.1">
    <property type="nucleotide sequence ID" value="NZ_FNTS01000002.1"/>
</dbReference>
<reference evidence="3 5" key="2">
    <citation type="submission" date="2016-10" db="EMBL/GenBank/DDBJ databases">
        <authorList>
            <person name="Varghese N."/>
            <person name="Submissions S."/>
        </authorList>
    </citation>
    <scope>NUCLEOTIDE SEQUENCE [LARGE SCALE GENOMIC DNA]</scope>
    <source>
        <strain evidence="3 5">BS2773</strain>
    </source>
</reference>
<dbReference type="Gene3D" id="3.40.630.30">
    <property type="match status" value="1"/>
</dbReference>
<proteinExistence type="predicted"/>
<dbReference type="EMBL" id="MDDR01000039">
    <property type="protein sequence ID" value="OIN48490.1"/>
    <property type="molecule type" value="Genomic_DNA"/>
</dbReference>
<evidence type="ECO:0000313" key="2">
    <source>
        <dbReference type="EMBL" id="OIN48490.1"/>
    </source>
</evidence>
<dbReference type="PROSITE" id="PS51186">
    <property type="entry name" value="GNAT"/>
    <property type="match status" value="1"/>
</dbReference>
<gene>
    <name evidence="2" type="ORF">BFL40_23950</name>
    <name evidence="3" type="ORF">SAMN04515675_1329</name>
</gene>
<dbReference type="GO" id="GO:0016747">
    <property type="term" value="F:acyltransferase activity, transferring groups other than amino-acyl groups"/>
    <property type="evidence" value="ECO:0007669"/>
    <property type="project" value="InterPro"/>
</dbReference>
<dbReference type="Proteomes" id="UP000182179">
    <property type="component" value="Unassembled WGS sequence"/>
</dbReference>
<dbReference type="Proteomes" id="UP000181661">
    <property type="component" value="Unassembled WGS sequence"/>
</dbReference>
<evidence type="ECO:0000313" key="3">
    <source>
        <dbReference type="EMBL" id="SED49673.1"/>
    </source>
</evidence>
<accession>A0A1S2UQA4</accession>
<evidence type="ECO:0000313" key="4">
    <source>
        <dbReference type="Proteomes" id="UP000181661"/>
    </source>
</evidence>
<feature type="domain" description="N-acetyltransferase" evidence="1">
    <location>
        <begin position="3"/>
        <end position="154"/>
    </location>
</feature>
<evidence type="ECO:0000259" key="1">
    <source>
        <dbReference type="PROSITE" id="PS51186"/>
    </source>
</evidence>
<organism evidence="2 4">
    <name type="scientific">Pseudomonas costantinii</name>
    <dbReference type="NCBI Taxonomy" id="168469"/>
    <lineage>
        <taxon>Bacteria</taxon>
        <taxon>Pseudomonadati</taxon>
        <taxon>Pseudomonadota</taxon>
        <taxon>Gammaproteobacteria</taxon>
        <taxon>Pseudomonadales</taxon>
        <taxon>Pseudomonadaceae</taxon>
        <taxon>Pseudomonas</taxon>
    </lineage>
</organism>
<dbReference type="EMBL" id="FNTS01000002">
    <property type="protein sequence ID" value="SED49673.1"/>
    <property type="molecule type" value="Genomic_DNA"/>
</dbReference>
<comment type="caution">
    <text evidence="2">The sequence shown here is derived from an EMBL/GenBank/DDBJ whole genome shotgun (WGS) entry which is preliminary data.</text>
</comment>
<name>A0A1S2UQA4_9PSED</name>
<dbReference type="AlphaFoldDB" id="A0A1S2UQA4"/>
<protein>
    <submittedName>
        <fullName evidence="2 3">Acetyltransferase</fullName>
    </submittedName>
</protein>
<dbReference type="InterPro" id="IPR016181">
    <property type="entry name" value="Acyl_CoA_acyltransferase"/>
</dbReference>
<evidence type="ECO:0000313" key="5">
    <source>
        <dbReference type="Proteomes" id="UP000182179"/>
    </source>
</evidence>
<keyword evidence="2" id="KW-0808">Transferase</keyword>
<dbReference type="SUPFAM" id="SSF55729">
    <property type="entry name" value="Acyl-CoA N-acyltransferases (Nat)"/>
    <property type="match status" value="1"/>
</dbReference>